<keyword evidence="1" id="KW-1133">Transmembrane helix</keyword>
<protein>
    <recommendedName>
        <fullName evidence="2">DUF4367 domain-containing protein</fullName>
    </recommendedName>
</protein>
<sequence>MTEGEENIIIKGVLLEAISRDFSEELSNNKEVSVSPRFKRQMMAMMNNPNKWAERHKRDYRRRFVKVVATIVLTCSLPFGVLTVASPTVRAAVIDWVVEWYESSIIYKFFGESDSTKLPLYEVIDLPFDYTRIGIPQELPNNTEIIYENSDGEILRFEYMRVEEGSAIIIDAENMEVTEIGVNGCPGHLYISVDPEQSNCITWYDNGAKMQFIIDGFLEGNELQKMAASVLQVD</sequence>
<organism evidence="3 4">
    <name type="scientific">Flavonifractor plautii</name>
    <name type="common">Fusobacterium plautii</name>
    <dbReference type="NCBI Taxonomy" id="292800"/>
    <lineage>
        <taxon>Bacteria</taxon>
        <taxon>Bacillati</taxon>
        <taxon>Bacillota</taxon>
        <taxon>Clostridia</taxon>
        <taxon>Eubacteriales</taxon>
        <taxon>Oscillospiraceae</taxon>
        <taxon>Flavonifractor</taxon>
    </lineage>
</organism>
<dbReference type="EMBL" id="CYZT01000076">
    <property type="protein sequence ID" value="CUO34448.1"/>
    <property type="molecule type" value="Genomic_DNA"/>
</dbReference>
<reference evidence="3 4" key="1">
    <citation type="submission" date="2015-09" db="EMBL/GenBank/DDBJ databases">
        <authorList>
            <consortium name="Pathogen Informatics"/>
        </authorList>
    </citation>
    <scope>NUCLEOTIDE SEQUENCE [LARGE SCALE GENOMIC DNA]</scope>
    <source>
        <strain evidence="3 4">2789STDY5608854</strain>
    </source>
</reference>
<evidence type="ECO:0000256" key="1">
    <source>
        <dbReference type="SAM" id="Phobius"/>
    </source>
</evidence>
<name>A0A174ECD6_FLAPL</name>
<evidence type="ECO:0000313" key="4">
    <source>
        <dbReference type="Proteomes" id="UP000095746"/>
    </source>
</evidence>
<dbReference type="InterPro" id="IPR025377">
    <property type="entry name" value="DUF4367"/>
</dbReference>
<dbReference type="Pfam" id="PF14285">
    <property type="entry name" value="DUF4367"/>
    <property type="match status" value="1"/>
</dbReference>
<keyword evidence="1" id="KW-0812">Transmembrane</keyword>
<evidence type="ECO:0000259" key="2">
    <source>
        <dbReference type="Pfam" id="PF14285"/>
    </source>
</evidence>
<feature type="transmembrane region" description="Helical" evidence="1">
    <location>
        <begin position="64"/>
        <end position="85"/>
    </location>
</feature>
<dbReference type="RefSeq" id="WP_024725228.1">
    <property type="nucleotide sequence ID" value="NZ_CAXUMB010000080.1"/>
</dbReference>
<feature type="domain" description="DUF4367" evidence="2">
    <location>
        <begin position="140"/>
        <end position="230"/>
    </location>
</feature>
<gene>
    <name evidence="3" type="ORF">ERS852411_01378</name>
</gene>
<keyword evidence="1" id="KW-0472">Membrane</keyword>
<evidence type="ECO:0000313" key="3">
    <source>
        <dbReference type="EMBL" id="CUO34448.1"/>
    </source>
</evidence>
<proteinExistence type="predicted"/>
<dbReference type="AlphaFoldDB" id="A0A174ECD6"/>
<accession>A0A174ECD6</accession>
<dbReference type="Proteomes" id="UP000095746">
    <property type="component" value="Unassembled WGS sequence"/>
</dbReference>